<evidence type="ECO:0000313" key="2">
    <source>
        <dbReference type="Proteomes" id="UP001597169"/>
    </source>
</evidence>
<accession>A0ABW3PUD3</accession>
<sequence length="135" mass="15845">MELTPREAANQLHELVKQIKLGFDSTAEQISYCEGEAIDLTHGFELLGPDEIDPAELFNQYQTNRRVRRKAKNDNEQWRILYEVITRFGLLEECSRAKREVQSVIKTQAVRSYTVKTREDLQQSFDRAKLMRKII</sequence>
<reference evidence="2" key="1">
    <citation type="journal article" date="2019" name="Int. J. Syst. Evol. Microbiol.">
        <title>The Global Catalogue of Microorganisms (GCM) 10K type strain sequencing project: providing services to taxonomists for standard genome sequencing and annotation.</title>
        <authorList>
            <consortium name="The Broad Institute Genomics Platform"/>
            <consortium name="The Broad Institute Genome Sequencing Center for Infectious Disease"/>
            <person name="Wu L."/>
            <person name="Ma J."/>
        </authorList>
    </citation>
    <scope>NUCLEOTIDE SEQUENCE [LARGE SCALE GENOMIC DNA]</scope>
    <source>
        <strain evidence="2">CCUG 53519</strain>
    </source>
</reference>
<gene>
    <name evidence="1" type="ORF">ACFQ3J_08880</name>
</gene>
<keyword evidence="2" id="KW-1185">Reference proteome</keyword>
<organism evidence="1 2">
    <name type="scientific">Paenibacillus provencensis</name>
    <dbReference type="NCBI Taxonomy" id="441151"/>
    <lineage>
        <taxon>Bacteria</taxon>
        <taxon>Bacillati</taxon>
        <taxon>Bacillota</taxon>
        <taxon>Bacilli</taxon>
        <taxon>Bacillales</taxon>
        <taxon>Paenibacillaceae</taxon>
        <taxon>Paenibacillus</taxon>
    </lineage>
</organism>
<dbReference type="EMBL" id="JBHTKX010000001">
    <property type="protein sequence ID" value="MFD1128285.1"/>
    <property type="molecule type" value="Genomic_DNA"/>
</dbReference>
<protein>
    <submittedName>
        <fullName evidence="1">Uncharacterized protein</fullName>
    </submittedName>
</protein>
<comment type="caution">
    <text evidence="1">The sequence shown here is derived from an EMBL/GenBank/DDBJ whole genome shotgun (WGS) entry which is preliminary data.</text>
</comment>
<proteinExistence type="predicted"/>
<dbReference type="RefSeq" id="WP_251583477.1">
    <property type="nucleotide sequence ID" value="NZ_JBHTKX010000001.1"/>
</dbReference>
<dbReference type="Proteomes" id="UP001597169">
    <property type="component" value="Unassembled WGS sequence"/>
</dbReference>
<evidence type="ECO:0000313" key="1">
    <source>
        <dbReference type="EMBL" id="MFD1128285.1"/>
    </source>
</evidence>
<name>A0ABW3PUD3_9BACL</name>